<evidence type="ECO:0000256" key="1">
    <source>
        <dbReference type="SAM" id="MobiDB-lite"/>
    </source>
</evidence>
<feature type="compositionally biased region" description="Basic and acidic residues" evidence="1">
    <location>
        <begin position="332"/>
        <end position="349"/>
    </location>
</feature>
<feature type="region of interest" description="Disordered" evidence="1">
    <location>
        <begin position="82"/>
        <end position="115"/>
    </location>
</feature>
<evidence type="ECO:0000313" key="3">
    <source>
        <dbReference type="Proteomes" id="UP000193144"/>
    </source>
</evidence>
<feature type="region of interest" description="Disordered" evidence="1">
    <location>
        <begin position="245"/>
        <end position="415"/>
    </location>
</feature>
<accession>A0A1Y1ZRU2</accession>
<comment type="caution">
    <text evidence="2">The sequence shown here is derived from an EMBL/GenBank/DDBJ whole genome shotgun (WGS) entry which is preliminary data.</text>
</comment>
<organism evidence="2 3">
    <name type="scientific">Clohesyomyces aquaticus</name>
    <dbReference type="NCBI Taxonomy" id="1231657"/>
    <lineage>
        <taxon>Eukaryota</taxon>
        <taxon>Fungi</taxon>
        <taxon>Dikarya</taxon>
        <taxon>Ascomycota</taxon>
        <taxon>Pezizomycotina</taxon>
        <taxon>Dothideomycetes</taxon>
        <taxon>Pleosporomycetidae</taxon>
        <taxon>Pleosporales</taxon>
        <taxon>Lindgomycetaceae</taxon>
        <taxon>Clohesyomyces</taxon>
    </lineage>
</organism>
<reference evidence="2 3" key="1">
    <citation type="submission" date="2016-07" db="EMBL/GenBank/DDBJ databases">
        <title>Pervasive Adenine N6-methylation of Active Genes in Fungi.</title>
        <authorList>
            <consortium name="DOE Joint Genome Institute"/>
            <person name="Mondo S.J."/>
            <person name="Dannebaum R.O."/>
            <person name="Kuo R.C."/>
            <person name="Labutti K."/>
            <person name="Haridas S."/>
            <person name="Kuo A."/>
            <person name="Salamov A."/>
            <person name="Ahrendt S.R."/>
            <person name="Lipzen A."/>
            <person name="Sullivan W."/>
            <person name="Andreopoulos W.B."/>
            <person name="Clum A."/>
            <person name="Lindquist E."/>
            <person name="Daum C."/>
            <person name="Ramamoorthy G.K."/>
            <person name="Gryganskyi A."/>
            <person name="Culley D."/>
            <person name="Magnuson J.K."/>
            <person name="James T.Y."/>
            <person name="O'Malley M.A."/>
            <person name="Stajich J.E."/>
            <person name="Spatafora J.W."/>
            <person name="Visel A."/>
            <person name="Grigoriev I.V."/>
        </authorList>
    </citation>
    <scope>NUCLEOTIDE SEQUENCE [LARGE SCALE GENOMIC DNA]</scope>
    <source>
        <strain evidence="2 3">CBS 115471</strain>
    </source>
</reference>
<keyword evidence="3" id="KW-1185">Reference proteome</keyword>
<sequence>MSDYGDENYSDYEDDFFWVEDEYMVADDLAEHVVNSPPPTAYADEDVLSDWDRFEYYNDLEYASDGYDDGKFYLHGQETEIAQTGQKRKRGAEPVHRARKKQRIENGRRNSQPGTVMPIIQPIVWRRKVDEKNKAKLFDESQEEPYALLKDWRDRLTETPAWAAGAPPSPGSKDPKAGKQKADLASQPAFPTAEPDGEEEEEDAAIDPDVLMAALQKNLAAAGGPLSGMDPQQLLQFAMRMMTDEGAGDEIAGELAANMLEQGGDGDDEEDEEAPADLLSWLSKQRGSTLEDSTDDPTPSSRTLSAPKSPDVAIGAAQPLTPPSSEANRSIRAAEELVDTTKPKGKNPDALKQNSTADKVADGAFSRKRKADDEQDTAGVGSSTTVSKKRATRSYDAPTASSQARATRRGRTKHS</sequence>
<gene>
    <name evidence="2" type="ORF">BCR34DRAFT_624070</name>
</gene>
<feature type="compositionally biased region" description="Basic and acidic residues" evidence="1">
    <location>
        <begin position="173"/>
        <end position="182"/>
    </location>
</feature>
<feature type="compositionally biased region" description="Acidic residues" evidence="1">
    <location>
        <begin position="195"/>
        <end position="206"/>
    </location>
</feature>
<name>A0A1Y1ZRU2_9PLEO</name>
<feature type="region of interest" description="Disordered" evidence="1">
    <location>
        <begin position="160"/>
        <end position="209"/>
    </location>
</feature>
<feature type="compositionally biased region" description="Polar residues" evidence="1">
    <location>
        <begin position="282"/>
        <end position="306"/>
    </location>
</feature>
<dbReference type="STRING" id="1231657.A0A1Y1ZRU2"/>
<proteinExistence type="predicted"/>
<dbReference type="EMBL" id="MCFA01000046">
    <property type="protein sequence ID" value="ORY12973.1"/>
    <property type="molecule type" value="Genomic_DNA"/>
</dbReference>
<feature type="compositionally biased region" description="Basic residues" evidence="1">
    <location>
        <begin position="406"/>
        <end position="415"/>
    </location>
</feature>
<protein>
    <submittedName>
        <fullName evidence="2">Uncharacterized protein</fullName>
    </submittedName>
</protein>
<dbReference type="AlphaFoldDB" id="A0A1Y1ZRU2"/>
<feature type="compositionally biased region" description="Acidic residues" evidence="1">
    <location>
        <begin position="264"/>
        <end position="275"/>
    </location>
</feature>
<evidence type="ECO:0000313" key="2">
    <source>
        <dbReference type="EMBL" id="ORY12973.1"/>
    </source>
</evidence>
<dbReference type="Proteomes" id="UP000193144">
    <property type="component" value="Unassembled WGS sequence"/>
</dbReference>
<dbReference type="OrthoDB" id="3933088at2759"/>